<dbReference type="Proteomes" id="UP000033497">
    <property type="component" value="Unassembled WGS sequence"/>
</dbReference>
<feature type="transmembrane region" description="Helical" evidence="6">
    <location>
        <begin position="153"/>
        <end position="174"/>
    </location>
</feature>
<evidence type="ECO:0000256" key="6">
    <source>
        <dbReference type="SAM" id="Phobius"/>
    </source>
</evidence>
<feature type="transmembrane region" description="Helical" evidence="6">
    <location>
        <begin position="218"/>
        <end position="239"/>
    </location>
</feature>
<dbReference type="SUPFAM" id="SSF103481">
    <property type="entry name" value="Multidrug resistance efflux transporter EmrE"/>
    <property type="match status" value="2"/>
</dbReference>
<feature type="domain" description="EamA" evidence="7">
    <location>
        <begin position="7"/>
        <end position="140"/>
    </location>
</feature>
<dbReference type="InterPro" id="IPR037185">
    <property type="entry name" value="EmrE-like"/>
</dbReference>
<evidence type="ECO:0000313" key="8">
    <source>
        <dbReference type="EMBL" id="KJJ38514.1"/>
    </source>
</evidence>
<feature type="transmembrane region" description="Helical" evidence="6">
    <location>
        <begin position="275"/>
        <end position="292"/>
    </location>
</feature>
<evidence type="ECO:0000256" key="4">
    <source>
        <dbReference type="ARBA" id="ARBA00022989"/>
    </source>
</evidence>
<reference evidence="8 9" key="1">
    <citation type="submission" date="2014-10" db="EMBL/GenBank/DDBJ databases">
        <title>Genome sequencing of Vitellibacter vladivostokensis KMM 3516.</title>
        <authorList>
            <person name="Thevarajoo S."/>
            <person name="Selvaratnam C."/>
            <person name="Goh K.M."/>
            <person name="Chong C.S."/>
        </authorList>
    </citation>
    <scope>NUCLEOTIDE SEQUENCE [LARGE SCALE GENOMIC DNA]</scope>
    <source>
        <strain evidence="8 9">KMM 3516</strain>
    </source>
</reference>
<keyword evidence="3 6" id="KW-0812">Transmembrane</keyword>
<dbReference type="Gene3D" id="1.10.3730.20">
    <property type="match status" value="1"/>
</dbReference>
<evidence type="ECO:0000313" key="9">
    <source>
        <dbReference type="Proteomes" id="UP000033497"/>
    </source>
</evidence>
<evidence type="ECO:0000256" key="5">
    <source>
        <dbReference type="ARBA" id="ARBA00023136"/>
    </source>
</evidence>
<gene>
    <name evidence="8" type="ORF">MB09_07410</name>
</gene>
<name>A0ABR5DIB8_9FLAO</name>
<organism evidence="8 9">
    <name type="scientific">Aequorivita vladivostokensis</name>
    <dbReference type="NCBI Taxonomy" id="171194"/>
    <lineage>
        <taxon>Bacteria</taxon>
        <taxon>Pseudomonadati</taxon>
        <taxon>Bacteroidota</taxon>
        <taxon>Flavobacteriia</taxon>
        <taxon>Flavobacteriales</taxon>
        <taxon>Flavobacteriaceae</taxon>
        <taxon>Aequorivita</taxon>
    </lineage>
</organism>
<evidence type="ECO:0000256" key="3">
    <source>
        <dbReference type="ARBA" id="ARBA00022692"/>
    </source>
</evidence>
<evidence type="ECO:0000256" key="1">
    <source>
        <dbReference type="ARBA" id="ARBA00004651"/>
    </source>
</evidence>
<comment type="subcellular location">
    <subcellularLocation>
        <location evidence="1">Cell membrane</location>
        <topology evidence="1">Multi-pass membrane protein</topology>
    </subcellularLocation>
</comment>
<dbReference type="InterPro" id="IPR050638">
    <property type="entry name" value="AA-Vitamin_Transporters"/>
</dbReference>
<feature type="transmembrane region" description="Helical" evidence="6">
    <location>
        <begin position="186"/>
        <end position="206"/>
    </location>
</feature>
<feature type="transmembrane region" description="Helical" evidence="6">
    <location>
        <begin position="251"/>
        <end position="269"/>
    </location>
</feature>
<feature type="transmembrane region" description="Helical" evidence="6">
    <location>
        <begin position="36"/>
        <end position="56"/>
    </location>
</feature>
<feature type="transmembrane region" description="Helical" evidence="6">
    <location>
        <begin position="68"/>
        <end position="87"/>
    </location>
</feature>
<keyword evidence="4 6" id="KW-1133">Transmembrane helix</keyword>
<keyword evidence="2" id="KW-1003">Cell membrane</keyword>
<dbReference type="Pfam" id="PF00892">
    <property type="entry name" value="EamA"/>
    <property type="match status" value="2"/>
</dbReference>
<proteinExistence type="predicted"/>
<dbReference type="RefSeq" id="WP_045080266.1">
    <property type="nucleotide sequence ID" value="NZ_JSVU01000004.1"/>
</dbReference>
<feature type="domain" description="EamA" evidence="7">
    <location>
        <begin position="155"/>
        <end position="291"/>
    </location>
</feature>
<feature type="transmembrane region" description="Helical" evidence="6">
    <location>
        <begin position="99"/>
        <end position="117"/>
    </location>
</feature>
<dbReference type="InterPro" id="IPR000620">
    <property type="entry name" value="EamA_dom"/>
</dbReference>
<dbReference type="PANTHER" id="PTHR32322">
    <property type="entry name" value="INNER MEMBRANE TRANSPORTER"/>
    <property type="match status" value="1"/>
</dbReference>
<keyword evidence="9" id="KW-1185">Reference proteome</keyword>
<protein>
    <submittedName>
        <fullName evidence="8">Multidrug transporter</fullName>
    </submittedName>
</protein>
<sequence>MTNPRIFALLAATTASTIYGINHTIAKGLMPDVIQPFGFILLRVSGAALVFWVISLFFPSEKVERRDWFRFIICAFFGMVLNMLAFFKGLSLSTPINSSVIITISPVLLLVLSAFILRERITWVKSLGIFLGLGGALVLILFGLKAQPNAPNIPLGNLLFIINATSYSVYLILVKPLVPKYSSITLMKFLFLFAFLINLPIGISEFSEVNWTNLPFEAIWKLAFVVICTTVMTYLLNIYALKQLSPSTIGAFIYLQPVIAVLFAVIVGADSLTALRIGAAALIFLGVYLSTIKRARKISD</sequence>
<feature type="transmembrane region" description="Helical" evidence="6">
    <location>
        <begin position="129"/>
        <end position="147"/>
    </location>
</feature>
<evidence type="ECO:0000256" key="2">
    <source>
        <dbReference type="ARBA" id="ARBA00022475"/>
    </source>
</evidence>
<comment type="caution">
    <text evidence="8">The sequence shown here is derived from an EMBL/GenBank/DDBJ whole genome shotgun (WGS) entry which is preliminary data.</text>
</comment>
<dbReference type="PANTHER" id="PTHR32322:SF18">
    <property type="entry name" value="S-ADENOSYLMETHIONINE_S-ADENOSYLHOMOCYSTEINE TRANSPORTER"/>
    <property type="match status" value="1"/>
</dbReference>
<dbReference type="EMBL" id="JSVU01000004">
    <property type="protein sequence ID" value="KJJ38514.1"/>
    <property type="molecule type" value="Genomic_DNA"/>
</dbReference>
<keyword evidence="5 6" id="KW-0472">Membrane</keyword>
<accession>A0ABR5DIB8</accession>
<evidence type="ECO:0000259" key="7">
    <source>
        <dbReference type="Pfam" id="PF00892"/>
    </source>
</evidence>